<evidence type="ECO:0000256" key="4">
    <source>
        <dbReference type="ARBA" id="ARBA00022679"/>
    </source>
</evidence>
<keyword evidence="6 8" id="KW-1133">Transmembrane helix</keyword>
<accession>A0A315ZY41</accession>
<feature type="transmembrane region" description="Helical" evidence="8">
    <location>
        <begin position="80"/>
        <end position="100"/>
    </location>
</feature>
<evidence type="ECO:0000256" key="1">
    <source>
        <dbReference type="ARBA" id="ARBA00004651"/>
    </source>
</evidence>
<evidence type="ECO:0000256" key="8">
    <source>
        <dbReference type="SAM" id="Phobius"/>
    </source>
</evidence>
<keyword evidence="11" id="KW-1185">Reference proteome</keyword>
<feature type="transmembrane region" description="Helical" evidence="8">
    <location>
        <begin position="158"/>
        <end position="191"/>
    </location>
</feature>
<evidence type="ECO:0000256" key="7">
    <source>
        <dbReference type="ARBA" id="ARBA00023136"/>
    </source>
</evidence>
<keyword evidence="4 10" id="KW-0808">Transferase</keyword>
<comment type="caution">
    <text evidence="10">The sequence shown here is derived from an EMBL/GenBank/DDBJ whole genome shotgun (WGS) entry which is preliminary data.</text>
</comment>
<dbReference type="GO" id="GO:0016763">
    <property type="term" value="F:pentosyltransferase activity"/>
    <property type="evidence" value="ECO:0007669"/>
    <property type="project" value="TreeGrafter"/>
</dbReference>
<dbReference type="EMBL" id="QGDO01000003">
    <property type="protein sequence ID" value="PWJ42267.1"/>
    <property type="molecule type" value="Genomic_DNA"/>
</dbReference>
<keyword evidence="2" id="KW-1003">Cell membrane</keyword>
<protein>
    <submittedName>
        <fullName evidence="10">4-amino-4-deoxy-L-arabinose transferase-like glycosyltransferase</fullName>
    </submittedName>
</protein>
<dbReference type="PANTHER" id="PTHR33908:SF3">
    <property type="entry name" value="UNDECAPRENYL PHOSPHATE-ALPHA-4-AMINO-4-DEOXY-L-ARABINOSE ARABINOSYL TRANSFERASE"/>
    <property type="match status" value="1"/>
</dbReference>
<dbReference type="PANTHER" id="PTHR33908">
    <property type="entry name" value="MANNOSYLTRANSFERASE YKCB-RELATED"/>
    <property type="match status" value="1"/>
</dbReference>
<feature type="transmembrane region" description="Helical" evidence="8">
    <location>
        <begin position="135"/>
        <end position="151"/>
    </location>
</feature>
<gene>
    <name evidence="10" type="ORF">BC781_103519</name>
</gene>
<name>A0A315ZY41_SEDFL</name>
<evidence type="ECO:0000256" key="3">
    <source>
        <dbReference type="ARBA" id="ARBA00022676"/>
    </source>
</evidence>
<feature type="transmembrane region" description="Helical" evidence="8">
    <location>
        <begin position="406"/>
        <end position="424"/>
    </location>
</feature>
<dbReference type="InterPro" id="IPR050297">
    <property type="entry name" value="LipidA_mod_glycosyltrf_83"/>
</dbReference>
<keyword evidence="7 8" id="KW-0472">Membrane</keyword>
<feature type="transmembrane region" description="Helical" evidence="8">
    <location>
        <begin position="203"/>
        <end position="223"/>
    </location>
</feature>
<dbReference type="GO" id="GO:0009103">
    <property type="term" value="P:lipopolysaccharide biosynthetic process"/>
    <property type="evidence" value="ECO:0007669"/>
    <property type="project" value="UniProtKB-ARBA"/>
</dbReference>
<evidence type="ECO:0000259" key="9">
    <source>
        <dbReference type="Pfam" id="PF13231"/>
    </source>
</evidence>
<dbReference type="Proteomes" id="UP000245535">
    <property type="component" value="Unassembled WGS sequence"/>
</dbReference>
<feature type="transmembrane region" description="Helical" evidence="8">
    <location>
        <begin position="109"/>
        <end position="129"/>
    </location>
</feature>
<keyword evidence="5 8" id="KW-0812">Transmembrane</keyword>
<sequence length="536" mass="61008">MKDYRLILLWLFGGLLFLANLDGNMIYILDEAKNAGCAREMLEKGDLVVPTFNYELRTDKPPLHYFFMMLGYQIFGVGEFGARFFSGIFGLATCLITFLFTKRVFNKEVAFWSTLTLISSLQIIIQFHLATPDPYLIFCITATLFLFYLFICEGKKKWIYLAYLMMGLGVLAKGPVAIVIPGGVVFFFLIFTKRFKWKEIWNLNPLSGILLLLTVALPWYLAVHFKTDGAWSQGFFIEHNFQRFTAEKESHGGPFFLPAVFVFTGLMPFSVFSIQSLKLAWNKKNEALLLSLITVGLFILFFAVSRTKLPSYTAPCLPFMAIILGYYLSQLQESSKLKLSDKFSIGFFIILAIGIPVGVYFAMKAESYLAHLDYLGLYFTPLIAVGGISIFFFWKNDFSKGLLSMALTFGVASLIFFHLALPVLDKENPVAGALPLMENFDEEEVISYKRFNPSFSYYIQKPIKIYKNFSELDVKIKKSKSPIYILSVTDNIEELQSIKGAVEVFRKKDLFERKTSVVFKVEANDLASSKESDNDL</sequence>
<feature type="transmembrane region" description="Helical" evidence="8">
    <location>
        <begin position="287"/>
        <end position="305"/>
    </location>
</feature>
<dbReference type="RefSeq" id="WP_109619069.1">
    <property type="nucleotide sequence ID" value="NZ_QGDO01000003.1"/>
</dbReference>
<feature type="transmembrane region" description="Helical" evidence="8">
    <location>
        <begin position="343"/>
        <end position="363"/>
    </location>
</feature>
<evidence type="ECO:0000313" key="10">
    <source>
        <dbReference type="EMBL" id="PWJ42267.1"/>
    </source>
</evidence>
<dbReference type="Pfam" id="PF13231">
    <property type="entry name" value="PMT_2"/>
    <property type="match status" value="1"/>
</dbReference>
<feature type="transmembrane region" description="Helical" evidence="8">
    <location>
        <begin position="312"/>
        <end position="331"/>
    </location>
</feature>
<evidence type="ECO:0000256" key="6">
    <source>
        <dbReference type="ARBA" id="ARBA00022989"/>
    </source>
</evidence>
<keyword evidence="3" id="KW-0328">Glycosyltransferase</keyword>
<dbReference type="AlphaFoldDB" id="A0A315ZY41"/>
<dbReference type="GO" id="GO:0010041">
    <property type="term" value="P:response to iron(III) ion"/>
    <property type="evidence" value="ECO:0007669"/>
    <property type="project" value="TreeGrafter"/>
</dbReference>
<evidence type="ECO:0000256" key="5">
    <source>
        <dbReference type="ARBA" id="ARBA00022692"/>
    </source>
</evidence>
<reference evidence="10 11" key="1">
    <citation type="submission" date="2018-03" db="EMBL/GenBank/DDBJ databases">
        <title>Genomic Encyclopedia of Archaeal and Bacterial Type Strains, Phase II (KMG-II): from individual species to whole genera.</title>
        <authorList>
            <person name="Goeker M."/>
        </authorList>
    </citation>
    <scope>NUCLEOTIDE SEQUENCE [LARGE SCALE GENOMIC DNA]</scope>
    <source>
        <strain evidence="10 11">DSM 28229</strain>
    </source>
</reference>
<evidence type="ECO:0000256" key="2">
    <source>
        <dbReference type="ARBA" id="ARBA00022475"/>
    </source>
</evidence>
<dbReference type="OrthoDB" id="9792789at2"/>
<proteinExistence type="predicted"/>
<evidence type="ECO:0000313" key="11">
    <source>
        <dbReference type="Proteomes" id="UP000245535"/>
    </source>
</evidence>
<organism evidence="10 11">
    <name type="scientific">Sediminitomix flava</name>
    <dbReference type="NCBI Taxonomy" id="379075"/>
    <lineage>
        <taxon>Bacteria</taxon>
        <taxon>Pseudomonadati</taxon>
        <taxon>Bacteroidota</taxon>
        <taxon>Cytophagia</taxon>
        <taxon>Cytophagales</taxon>
        <taxon>Flammeovirgaceae</taxon>
        <taxon>Sediminitomix</taxon>
    </lineage>
</organism>
<feature type="transmembrane region" description="Helical" evidence="8">
    <location>
        <begin position="375"/>
        <end position="394"/>
    </location>
</feature>
<feature type="domain" description="Glycosyltransferase RgtA/B/C/D-like" evidence="9">
    <location>
        <begin position="59"/>
        <end position="219"/>
    </location>
</feature>
<feature type="transmembrane region" description="Helical" evidence="8">
    <location>
        <begin position="255"/>
        <end position="275"/>
    </location>
</feature>
<comment type="subcellular location">
    <subcellularLocation>
        <location evidence="1">Cell membrane</location>
        <topology evidence="1">Multi-pass membrane protein</topology>
    </subcellularLocation>
</comment>
<dbReference type="InterPro" id="IPR038731">
    <property type="entry name" value="RgtA/B/C-like"/>
</dbReference>
<dbReference type="GO" id="GO:0005886">
    <property type="term" value="C:plasma membrane"/>
    <property type="evidence" value="ECO:0007669"/>
    <property type="project" value="UniProtKB-SubCell"/>
</dbReference>